<comment type="catalytic activity">
    <reaction evidence="21">
        <text>an N(1)-methyl-2'-deoxyadenosine in double-stranded DNA + 2-oxoglutarate + O2 = a 2'-deoxyadenosine in double-stranded DNA + formaldehyde + succinate + CO2 + H(+)</text>
        <dbReference type="Rhea" id="RHEA:70443"/>
        <dbReference type="Rhea" id="RHEA-COMP:14236"/>
        <dbReference type="Rhea" id="RHEA-COMP:17897"/>
        <dbReference type="ChEBI" id="CHEBI:15378"/>
        <dbReference type="ChEBI" id="CHEBI:15379"/>
        <dbReference type="ChEBI" id="CHEBI:16526"/>
        <dbReference type="ChEBI" id="CHEBI:16810"/>
        <dbReference type="ChEBI" id="CHEBI:16842"/>
        <dbReference type="ChEBI" id="CHEBI:30031"/>
        <dbReference type="ChEBI" id="CHEBI:90615"/>
        <dbReference type="ChEBI" id="CHEBI:139096"/>
    </reaction>
    <physiologicalReaction direction="left-to-right" evidence="21">
        <dbReference type="Rhea" id="RHEA:70444"/>
    </physiologicalReaction>
</comment>
<keyword evidence="11" id="KW-0234">DNA repair</keyword>
<dbReference type="InterPro" id="IPR027450">
    <property type="entry name" value="AlkB-like"/>
</dbReference>
<evidence type="ECO:0000259" key="30">
    <source>
        <dbReference type="PROSITE" id="PS51471"/>
    </source>
</evidence>
<dbReference type="InParanoid" id="A0A6I8Q8D4"/>
<dbReference type="AlphaFoldDB" id="A0A6I8Q8D4"/>
<keyword evidence="5" id="KW-0479">Metal-binding</keyword>
<comment type="catalytic activity">
    <reaction evidence="22">
        <text>a methylated nucleobase within DNA + 2-oxoglutarate + O2 = a nucleobase within DNA + formaldehyde + succinate + CO2</text>
        <dbReference type="Rhea" id="RHEA:30299"/>
        <dbReference type="Rhea" id="RHEA-COMP:12192"/>
        <dbReference type="Rhea" id="RHEA-COMP:12193"/>
        <dbReference type="ChEBI" id="CHEBI:15379"/>
        <dbReference type="ChEBI" id="CHEBI:16526"/>
        <dbReference type="ChEBI" id="CHEBI:16810"/>
        <dbReference type="ChEBI" id="CHEBI:16842"/>
        <dbReference type="ChEBI" id="CHEBI:30031"/>
        <dbReference type="ChEBI" id="CHEBI:32875"/>
        <dbReference type="ChEBI" id="CHEBI:64428"/>
        <dbReference type="EC" id="1.14.11.33"/>
    </reaction>
    <physiologicalReaction direction="left-to-right" evidence="22">
        <dbReference type="Rhea" id="RHEA:30300"/>
    </physiologicalReaction>
</comment>
<feature type="compositionally biased region" description="Basic and acidic residues" evidence="29">
    <location>
        <begin position="38"/>
        <end position="53"/>
    </location>
</feature>
<keyword evidence="6" id="KW-0227">DNA damage</keyword>
<evidence type="ECO:0000256" key="4">
    <source>
        <dbReference type="ARBA" id="ARBA00007879"/>
    </source>
</evidence>
<evidence type="ECO:0000313" key="31">
    <source>
        <dbReference type="Ensembl" id="ENSXETP00000065711"/>
    </source>
</evidence>
<feature type="binding site" evidence="28">
    <location>
        <position position="244"/>
    </location>
    <ligand>
        <name>2-oxoglutarate</name>
        <dbReference type="ChEBI" id="CHEBI:16810"/>
    </ligand>
</feature>
<keyword evidence="8" id="KW-0223">Dioxygenase</keyword>
<dbReference type="PROSITE" id="PS51471">
    <property type="entry name" value="FE2OG_OXY"/>
    <property type="match status" value="1"/>
</dbReference>
<feature type="domain" description="Fe2OG dioxygenase" evidence="30">
    <location>
        <begin position="160"/>
        <end position="265"/>
    </location>
</feature>
<feature type="binding site" evidence="28">
    <location>
        <position position="260"/>
    </location>
    <ligand>
        <name>2-oxoglutarate</name>
        <dbReference type="ChEBI" id="CHEBI:16810"/>
    </ligand>
</feature>
<evidence type="ECO:0000256" key="26">
    <source>
        <dbReference type="ARBA" id="ARBA00077989"/>
    </source>
</evidence>
<evidence type="ECO:0000256" key="29">
    <source>
        <dbReference type="SAM" id="MobiDB-lite"/>
    </source>
</evidence>
<comment type="catalytic activity">
    <reaction evidence="19">
        <text>a 3,N(4)-etheno-2'-deoxycytidine in single-stranded DNA + 2-oxoglutarate + O2 + H2O = a 2'-deoxycytidine in single-stranded DNA + glyoxal + succinate + CO2</text>
        <dbReference type="Rhea" id="RHEA:70471"/>
        <dbReference type="Rhea" id="RHEA-COMP:12846"/>
        <dbReference type="Rhea" id="RHEA-COMP:17906"/>
        <dbReference type="ChEBI" id="CHEBI:15377"/>
        <dbReference type="ChEBI" id="CHEBI:15379"/>
        <dbReference type="ChEBI" id="CHEBI:16526"/>
        <dbReference type="ChEBI" id="CHEBI:16810"/>
        <dbReference type="ChEBI" id="CHEBI:30031"/>
        <dbReference type="ChEBI" id="CHEBI:34779"/>
        <dbReference type="ChEBI" id="CHEBI:85452"/>
        <dbReference type="ChEBI" id="CHEBI:189585"/>
    </reaction>
    <physiologicalReaction direction="left-to-right" evidence="19">
        <dbReference type="Rhea" id="RHEA:70472"/>
    </physiologicalReaction>
</comment>
<evidence type="ECO:0000256" key="19">
    <source>
        <dbReference type="ARBA" id="ARBA00052597"/>
    </source>
</evidence>
<evidence type="ECO:0000256" key="28">
    <source>
        <dbReference type="PIRSR" id="PIRSR632852-1"/>
    </source>
</evidence>
<feature type="binding site" evidence="28">
    <location>
        <position position="256"/>
    </location>
    <ligand>
        <name>2-oxoglutarate</name>
        <dbReference type="ChEBI" id="CHEBI:16810"/>
    </ligand>
</feature>
<dbReference type="GO" id="GO:0035516">
    <property type="term" value="F:broad specificity oxidative DNA demethylase activity"/>
    <property type="evidence" value="ECO:0007669"/>
    <property type="project" value="UniProtKB-EC"/>
</dbReference>
<organism evidence="31">
    <name type="scientific">Xenopus tropicalis</name>
    <name type="common">Western clawed frog</name>
    <name type="synonym">Silurana tropicalis</name>
    <dbReference type="NCBI Taxonomy" id="8364"/>
    <lineage>
        <taxon>Eukaryota</taxon>
        <taxon>Metazoa</taxon>
        <taxon>Chordata</taxon>
        <taxon>Craniata</taxon>
        <taxon>Vertebrata</taxon>
        <taxon>Euteleostomi</taxon>
        <taxon>Amphibia</taxon>
        <taxon>Batrachia</taxon>
        <taxon>Anura</taxon>
        <taxon>Pipoidea</taxon>
        <taxon>Pipidae</taxon>
        <taxon>Xenopodinae</taxon>
        <taxon>Xenopus</taxon>
        <taxon>Silurana</taxon>
    </lineage>
</organism>
<feature type="binding site" evidence="28">
    <location>
        <position position="262"/>
    </location>
    <ligand>
        <name>2-oxoglutarate</name>
        <dbReference type="ChEBI" id="CHEBI:16810"/>
    </ligand>
</feature>
<evidence type="ECO:0000256" key="21">
    <source>
        <dbReference type="ARBA" id="ARBA00052800"/>
    </source>
</evidence>
<comment type="catalytic activity">
    <reaction evidence="13">
        <text>an N(1)-methyl-2'-deoxyadenosine in single-stranded DNA + 2-oxoglutarate + O2 = a 2'-deoxyadenosine in single-stranded DNA + formaldehyde + succinate + CO2 + H(+)</text>
        <dbReference type="Rhea" id="RHEA:70447"/>
        <dbReference type="Rhea" id="RHEA-COMP:17895"/>
        <dbReference type="Rhea" id="RHEA-COMP:17896"/>
        <dbReference type="ChEBI" id="CHEBI:15378"/>
        <dbReference type="ChEBI" id="CHEBI:15379"/>
        <dbReference type="ChEBI" id="CHEBI:16526"/>
        <dbReference type="ChEBI" id="CHEBI:16810"/>
        <dbReference type="ChEBI" id="CHEBI:16842"/>
        <dbReference type="ChEBI" id="CHEBI:30031"/>
        <dbReference type="ChEBI" id="CHEBI:90615"/>
        <dbReference type="ChEBI" id="CHEBI:139096"/>
    </reaction>
    <physiologicalReaction direction="left-to-right" evidence="13">
        <dbReference type="Rhea" id="RHEA:70448"/>
    </physiologicalReaction>
</comment>
<comment type="catalytic activity">
    <reaction evidence="16">
        <text>an N(3)-methyl-2'-deoxycytidine in double-stranded DNA + 2-oxoglutarate + O2 = a 2'-deoxycytidine in double-stranded DNA + formaldehyde + succinate + CO2 + H(+)</text>
        <dbReference type="Rhea" id="RHEA:70439"/>
        <dbReference type="Rhea" id="RHEA-COMP:14237"/>
        <dbReference type="Rhea" id="RHEA-COMP:17070"/>
        <dbReference type="ChEBI" id="CHEBI:15378"/>
        <dbReference type="ChEBI" id="CHEBI:15379"/>
        <dbReference type="ChEBI" id="CHEBI:16526"/>
        <dbReference type="ChEBI" id="CHEBI:16810"/>
        <dbReference type="ChEBI" id="CHEBI:16842"/>
        <dbReference type="ChEBI" id="CHEBI:30031"/>
        <dbReference type="ChEBI" id="CHEBI:85452"/>
        <dbReference type="ChEBI" id="CHEBI:139075"/>
    </reaction>
    <physiologicalReaction direction="left-to-right" evidence="16">
        <dbReference type="Rhea" id="RHEA:70440"/>
    </physiologicalReaction>
</comment>
<feature type="region of interest" description="Disordered" evidence="29">
    <location>
        <begin position="21"/>
        <end position="53"/>
    </location>
</feature>
<gene>
    <name evidence="31" type="primary">alkbh2</name>
</gene>
<comment type="catalytic activity">
    <reaction evidence="15">
        <text>a 1,N(6)-etheno-2'-deoxyadenosine in single-stranded DNA + 2-oxoglutarate + O2 + H2O = a 2'-deoxyadenosine in single-stranded DNA + glyoxal + succinate + CO2</text>
        <dbReference type="Rhea" id="RHEA:70459"/>
        <dbReference type="Rhea" id="RHEA-COMP:17896"/>
        <dbReference type="Rhea" id="RHEA-COMP:17904"/>
        <dbReference type="ChEBI" id="CHEBI:15377"/>
        <dbReference type="ChEBI" id="CHEBI:15379"/>
        <dbReference type="ChEBI" id="CHEBI:16526"/>
        <dbReference type="ChEBI" id="CHEBI:16810"/>
        <dbReference type="ChEBI" id="CHEBI:30031"/>
        <dbReference type="ChEBI" id="CHEBI:34779"/>
        <dbReference type="ChEBI" id="CHEBI:90615"/>
        <dbReference type="ChEBI" id="CHEBI:189583"/>
    </reaction>
    <physiologicalReaction direction="left-to-right" evidence="15">
        <dbReference type="Rhea" id="RHEA:70460"/>
    </physiologicalReaction>
</comment>
<feature type="binding site" evidence="28">
    <location>
        <position position="167"/>
    </location>
    <ligand>
        <name>2-oxoglutarate</name>
        <dbReference type="ChEBI" id="CHEBI:16810"/>
    </ligand>
</feature>
<comment type="cofactor">
    <cofactor evidence="1">
        <name>Fe(2+)</name>
        <dbReference type="ChEBI" id="CHEBI:29033"/>
    </cofactor>
</comment>
<comment type="similarity">
    <text evidence="4">Belongs to the alkB family.</text>
</comment>
<evidence type="ECO:0000256" key="11">
    <source>
        <dbReference type="ARBA" id="ARBA00023204"/>
    </source>
</evidence>
<dbReference type="Pfam" id="PF13532">
    <property type="entry name" value="2OG-FeII_Oxy_2"/>
    <property type="match status" value="1"/>
</dbReference>
<feature type="binding site" evidence="28">
    <location>
        <position position="179"/>
    </location>
    <ligand>
        <name>2-oxoglutarate</name>
        <dbReference type="ChEBI" id="CHEBI:16810"/>
    </ligand>
</feature>
<keyword evidence="10" id="KW-0408">Iron</keyword>
<dbReference type="GO" id="GO:0005654">
    <property type="term" value="C:nucleoplasm"/>
    <property type="evidence" value="ECO:0007669"/>
    <property type="project" value="UniProtKB-SubCell"/>
</dbReference>
<dbReference type="InterPro" id="IPR005123">
    <property type="entry name" value="Oxoglu/Fe-dep_dioxygenase_dom"/>
</dbReference>
<dbReference type="Ensembl" id="ENSXETT00000091567">
    <property type="protein sequence ID" value="ENSXETP00000065711"/>
    <property type="gene ID" value="ENSXETG00000036179"/>
</dbReference>
<reference evidence="31" key="1">
    <citation type="journal article" date="2010" name="Science">
        <title>The genome of the Western clawed frog Xenopus tropicalis.</title>
        <authorList>
            <person name="Hellsten U."/>
            <person name="Harland R.M."/>
            <person name="Gilchrist M.J."/>
            <person name="Hendrix D."/>
            <person name="Jurka J."/>
            <person name="Kapitonov V."/>
            <person name="Ovcharenko I."/>
            <person name="Putnam N.H."/>
            <person name="Shu S."/>
            <person name="Taher L."/>
            <person name="Blitz I.L."/>
            <person name="Blumberg B."/>
            <person name="Dichmann D.S."/>
            <person name="Dubchak I."/>
            <person name="Amaya E."/>
            <person name="Detter J.C."/>
            <person name="Fletcher R."/>
            <person name="Gerhard D.S."/>
            <person name="Goodstein D."/>
            <person name="Graves T."/>
            <person name="Grigoriev I.V."/>
            <person name="Grimwood J."/>
            <person name="Kawashima T."/>
            <person name="Lindquist E."/>
            <person name="Lucas S.M."/>
            <person name="Mead P.E."/>
            <person name="Mitros T."/>
            <person name="Ogino H."/>
            <person name="Ohta Y."/>
            <person name="Poliakov A.V."/>
            <person name="Pollet N."/>
            <person name="Robert J."/>
            <person name="Salamov A."/>
            <person name="Sater A.K."/>
            <person name="Schmutz J."/>
            <person name="Terry A."/>
            <person name="Vize P.D."/>
            <person name="Warren W.C."/>
            <person name="Wells D."/>
            <person name="Wills A."/>
            <person name="Wilson R.K."/>
            <person name="Zimmerman L.B."/>
            <person name="Zorn A.M."/>
            <person name="Grainger R."/>
            <person name="Grammer T."/>
            <person name="Khokha M.K."/>
            <person name="Richardson P.M."/>
            <person name="Rokhsar D.S."/>
        </authorList>
    </citation>
    <scope>NUCLEOTIDE SEQUENCE [LARGE SCALE GENOMIC DNA]</scope>
    <source>
        <strain evidence="31">Nigerian</strain>
    </source>
</reference>
<dbReference type="FunCoup" id="A0A6I8Q8D4">
    <property type="interactions" value="1603"/>
</dbReference>
<evidence type="ECO:0000256" key="14">
    <source>
        <dbReference type="ARBA" id="ARBA00051165"/>
    </source>
</evidence>
<dbReference type="GO" id="GO:0046872">
    <property type="term" value="F:metal ion binding"/>
    <property type="evidence" value="ECO:0007669"/>
    <property type="project" value="UniProtKB-KW"/>
</dbReference>
<evidence type="ECO:0000256" key="16">
    <source>
        <dbReference type="ARBA" id="ARBA00051376"/>
    </source>
</evidence>
<dbReference type="PANTHER" id="PTHR31573:SF1">
    <property type="entry name" value="DNA OXIDATIVE DEMETHYLASE ALKBH2"/>
    <property type="match status" value="1"/>
</dbReference>
<dbReference type="GeneTree" id="ENSGT00940000159009"/>
<evidence type="ECO:0000256" key="12">
    <source>
        <dbReference type="ARBA" id="ARBA00023242"/>
    </source>
</evidence>
<evidence type="ECO:0000256" key="17">
    <source>
        <dbReference type="ARBA" id="ARBA00051434"/>
    </source>
</evidence>
<evidence type="ECO:0000256" key="24">
    <source>
        <dbReference type="ARBA" id="ARBA00066725"/>
    </source>
</evidence>
<evidence type="ECO:0000256" key="25">
    <source>
        <dbReference type="ARBA" id="ARBA00072134"/>
    </source>
</evidence>
<dbReference type="PANTHER" id="PTHR31573">
    <property type="entry name" value="ALPHA-KETOGLUTARATE-DEPENDENT DIOXYGENASE ALKB HOMOLOG 2"/>
    <property type="match status" value="1"/>
</dbReference>
<keyword evidence="9" id="KW-0560">Oxidoreductase</keyword>
<dbReference type="InterPro" id="IPR037151">
    <property type="entry name" value="AlkB-like_sf"/>
</dbReference>
<dbReference type="GO" id="GO:0051747">
    <property type="term" value="F:cytosine C-5 DNA demethylase activity"/>
    <property type="evidence" value="ECO:0007669"/>
    <property type="project" value="UniProtKB-ARBA"/>
</dbReference>
<evidence type="ECO:0000256" key="10">
    <source>
        <dbReference type="ARBA" id="ARBA00023004"/>
    </source>
</evidence>
<evidence type="ECO:0000256" key="2">
    <source>
        <dbReference type="ARBA" id="ARBA00004604"/>
    </source>
</evidence>
<dbReference type="GO" id="GO:0005730">
    <property type="term" value="C:nucleolus"/>
    <property type="evidence" value="ECO:0007669"/>
    <property type="project" value="UniProtKB-SubCell"/>
</dbReference>
<sequence length="270" mass="31310">MSTICVQDNFMDKFVIKKSAAKSKRGLKDESSGSTDFNKLDEEPRTKKRNADQDTFHLTSDHFTWKRIQAENLNCDYTSLFSKNEADDIFQQLEKDIVYFSGNLSQVMVYGKWHNVPRKQVMYGDEGLHYTFSGITLSPKPWIPVLVHIKERLQLATGHSFNFVLINRYKDGNDHIGEHRDDEKELVPQSPIASVSFGACRDFIFRHKDARCKNPMCHIQPVKVELAHGSLLMMNYPTNVYWYHSLPVRKKVFSPRVNLTFRNISLESSK</sequence>
<dbReference type="Bgee" id="ENSXETG00000036179">
    <property type="expression patterns" value="Expressed in ovary and 6 other cell types or tissues"/>
</dbReference>
<comment type="subcellular location">
    <subcellularLocation>
        <location evidence="2">Nucleus</location>
        <location evidence="2">Nucleolus</location>
    </subcellularLocation>
    <subcellularLocation>
        <location evidence="3">Nucleus</location>
        <location evidence="3">Nucleoplasm</location>
    </subcellularLocation>
</comment>
<evidence type="ECO:0000256" key="1">
    <source>
        <dbReference type="ARBA" id="ARBA00001954"/>
    </source>
</evidence>
<evidence type="ECO:0000256" key="18">
    <source>
        <dbReference type="ARBA" id="ARBA00051755"/>
    </source>
</evidence>
<name>A0A6I8Q8D4_XENTR</name>
<evidence type="ECO:0000256" key="5">
    <source>
        <dbReference type="ARBA" id="ARBA00022723"/>
    </source>
</evidence>
<evidence type="ECO:0000256" key="8">
    <source>
        <dbReference type="ARBA" id="ARBA00022964"/>
    </source>
</evidence>
<feature type="binding site" evidence="28">
    <location>
        <begin position="130"/>
        <end position="132"/>
    </location>
    <ligand>
        <name>substrate</name>
    </ligand>
</feature>
<dbReference type="SUPFAM" id="SSF51197">
    <property type="entry name" value="Clavaminate synthase-like"/>
    <property type="match status" value="1"/>
</dbReference>
<feature type="binding site" evidence="28">
    <location>
        <position position="169"/>
    </location>
    <ligand>
        <name>2-oxoglutarate</name>
        <dbReference type="ChEBI" id="CHEBI:16810"/>
    </ligand>
</feature>
<comment type="catalytic activity">
    <reaction evidence="20">
        <text>a 1,N(6)-etheno-2'-deoxyadenosine in double-stranded DNA + 2-oxoglutarate + O2 + H2O = a 2'-deoxyadenosine in double-stranded DNA + glyoxal + succinate + CO2</text>
        <dbReference type="Rhea" id="RHEA:70463"/>
        <dbReference type="Rhea" id="RHEA-COMP:17897"/>
        <dbReference type="Rhea" id="RHEA-COMP:17903"/>
        <dbReference type="ChEBI" id="CHEBI:15377"/>
        <dbReference type="ChEBI" id="CHEBI:15379"/>
        <dbReference type="ChEBI" id="CHEBI:16526"/>
        <dbReference type="ChEBI" id="CHEBI:16810"/>
        <dbReference type="ChEBI" id="CHEBI:30031"/>
        <dbReference type="ChEBI" id="CHEBI:34779"/>
        <dbReference type="ChEBI" id="CHEBI:90615"/>
        <dbReference type="ChEBI" id="CHEBI:189583"/>
    </reaction>
    <physiologicalReaction direction="left-to-right" evidence="20">
        <dbReference type="Rhea" id="RHEA:70464"/>
    </physiologicalReaction>
</comment>
<protein>
    <recommendedName>
        <fullName evidence="25">DNA oxidative demethylase ALKBH2</fullName>
        <ecNumber evidence="24">1.14.11.33</ecNumber>
    </recommendedName>
    <alternativeName>
        <fullName evidence="26">Alkylated DNA repair protein alkB homolog 2</fullName>
    </alternativeName>
    <alternativeName>
        <fullName evidence="27">Alpha-ketoglutarate-dependent dioxygenase alkB homolog 2</fullName>
    </alternativeName>
</protein>
<dbReference type="Gene3D" id="2.60.120.590">
    <property type="entry name" value="Alpha-ketoglutarate-dependent dioxygenase AlkB-like"/>
    <property type="match status" value="1"/>
</dbReference>
<evidence type="ECO:0000256" key="9">
    <source>
        <dbReference type="ARBA" id="ARBA00023002"/>
    </source>
</evidence>
<feature type="binding site" evidence="28">
    <location>
        <position position="182"/>
    </location>
    <ligand>
        <name>substrate</name>
    </ligand>
</feature>
<proteinExistence type="inferred from homology"/>
<evidence type="ECO:0000256" key="15">
    <source>
        <dbReference type="ARBA" id="ARBA00051189"/>
    </source>
</evidence>
<dbReference type="GO" id="GO:0006307">
    <property type="term" value="P:DNA alkylation repair"/>
    <property type="evidence" value="ECO:0007669"/>
    <property type="project" value="UniProtKB-ARBA"/>
</dbReference>
<comment type="catalytic activity">
    <reaction evidence="18">
        <text>a 1,N(2)-etheno-2'-deoxyguanosine in double-stranded DNA + 2-oxoglutarate + O2 + H2O = a 2'-deoxyguanosine in double-stranded DNA + glyoxal + succinate + CO2</text>
        <dbReference type="Rhea" id="RHEA:70487"/>
        <dbReference type="Rhea" id="RHEA-COMP:17910"/>
        <dbReference type="Rhea" id="RHEA-COMP:17912"/>
        <dbReference type="ChEBI" id="CHEBI:15377"/>
        <dbReference type="ChEBI" id="CHEBI:15379"/>
        <dbReference type="ChEBI" id="CHEBI:16526"/>
        <dbReference type="ChEBI" id="CHEBI:16810"/>
        <dbReference type="ChEBI" id="CHEBI:30031"/>
        <dbReference type="ChEBI" id="CHEBI:34779"/>
        <dbReference type="ChEBI" id="CHEBI:85445"/>
        <dbReference type="ChEBI" id="CHEBI:189586"/>
    </reaction>
    <physiologicalReaction direction="left-to-right" evidence="18">
        <dbReference type="Rhea" id="RHEA:70488"/>
    </physiologicalReaction>
</comment>
<evidence type="ECO:0000256" key="20">
    <source>
        <dbReference type="ARBA" id="ARBA00052627"/>
    </source>
</evidence>
<comment type="subunit">
    <text evidence="23">Interacts with PCNA homotrimer; this interaction is enhanced during the S-phase of the cell cycle. Interacts with nucleolar proteins NCL, UBTF and NPM1. Interacts with XRCC5-XRCC6 heterodimer.</text>
</comment>
<evidence type="ECO:0000256" key="22">
    <source>
        <dbReference type="ARBA" id="ARBA00053025"/>
    </source>
</evidence>
<comment type="catalytic activity">
    <reaction evidence="14">
        <text>an N(3)-methyl-2'-deoxycytidine in single-stranded DNA + 2-oxoglutarate + O2 = a 2'-deoxycytidine in single-stranded DNA + formaldehyde + succinate + CO2 + H(+)</text>
        <dbReference type="Rhea" id="RHEA:70435"/>
        <dbReference type="Rhea" id="RHEA-COMP:12846"/>
        <dbReference type="Rhea" id="RHEA-COMP:17894"/>
        <dbReference type="ChEBI" id="CHEBI:15378"/>
        <dbReference type="ChEBI" id="CHEBI:15379"/>
        <dbReference type="ChEBI" id="CHEBI:16526"/>
        <dbReference type="ChEBI" id="CHEBI:16810"/>
        <dbReference type="ChEBI" id="CHEBI:16842"/>
        <dbReference type="ChEBI" id="CHEBI:30031"/>
        <dbReference type="ChEBI" id="CHEBI:85452"/>
        <dbReference type="ChEBI" id="CHEBI:139075"/>
    </reaction>
    <physiologicalReaction direction="left-to-right" evidence="14">
        <dbReference type="Rhea" id="RHEA:70436"/>
    </physiologicalReaction>
</comment>
<keyword evidence="12" id="KW-0539">Nucleus</keyword>
<accession>A0A6I8Q8D4</accession>
<comment type="catalytic activity">
    <reaction evidence="17">
        <text>a 3,N(4)-etheno-2'-deoxycytidine in double-stranded DNA + 2-oxoglutarate + O2 + H2O = a 2'-deoxycytidine in double-stranded DNA + glyoxal + succinate + CO2</text>
        <dbReference type="Rhea" id="RHEA:70467"/>
        <dbReference type="Rhea" id="RHEA-COMP:17070"/>
        <dbReference type="Rhea" id="RHEA-COMP:17905"/>
        <dbReference type="ChEBI" id="CHEBI:15377"/>
        <dbReference type="ChEBI" id="CHEBI:15379"/>
        <dbReference type="ChEBI" id="CHEBI:16526"/>
        <dbReference type="ChEBI" id="CHEBI:16810"/>
        <dbReference type="ChEBI" id="CHEBI:30031"/>
        <dbReference type="ChEBI" id="CHEBI:34779"/>
        <dbReference type="ChEBI" id="CHEBI:85452"/>
        <dbReference type="ChEBI" id="CHEBI:189585"/>
    </reaction>
    <physiologicalReaction direction="left-to-right" evidence="17">
        <dbReference type="Rhea" id="RHEA:70468"/>
    </physiologicalReaction>
</comment>
<evidence type="ECO:0000256" key="23">
    <source>
        <dbReference type="ARBA" id="ARBA00062909"/>
    </source>
</evidence>
<evidence type="ECO:0000256" key="7">
    <source>
        <dbReference type="ARBA" id="ARBA00022842"/>
    </source>
</evidence>
<dbReference type="FunFam" id="2.60.120.590:FF:000004">
    <property type="entry name" value="DNA oxidative demethylase ALKBH2"/>
    <property type="match status" value="1"/>
</dbReference>
<evidence type="ECO:0000256" key="6">
    <source>
        <dbReference type="ARBA" id="ARBA00022763"/>
    </source>
</evidence>
<reference evidence="31" key="2">
    <citation type="submission" date="2020-05" db="UniProtKB">
        <authorList>
            <consortium name="Ensembl"/>
        </authorList>
    </citation>
    <scope>IDENTIFICATION</scope>
</reference>
<evidence type="ECO:0000256" key="13">
    <source>
        <dbReference type="ARBA" id="ARBA00051010"/>
    </source>
</evidence>
<keyword evidence="7" id="KW-0460">Magnesium</keyword>
<dbReference type="InterPro" id="IPR032852">
    <property type="entry name" value="ALKBH2"/>
</dbReference>
<evidence type="ECO:0000256" key="3">
    <source>
        <dbReference type="ARBA" id="ARBA00004642"/>
    </source>
</evidence>
<evidence type="ECO:0000256" key="27">
    <source>
        <dbReference type="ARBA" id="ARBA00081727"/>
    </source>
</evidence>
<dbReference type="EC" id="1.14.11.33" evidence="24"/>